<reference evidence="3 4" key="1">
    <citation type="submission" date="2018-10" db="EMBL/GenBank/DDBJ databases">
        <title>Xanthobacter tagetidis genome sequencing and assembly.</title>
        <authorList>
            <person name="Maclea K.S."/>
            <person name="Goen A.E."/>
            <person name="Fatima S.A."/>
        </authorList>
    </citation>
    <scope>NUCLEOTIDE SEQUENCE [LARGE SCALE GENOMIC DNA]</scope>
    <source>
        <strain evidence="3 4">ATCC 700314</strain>
    </source>
</reference>
<comment type="caution">
    <text evidence="3">The sequence shown here is derived from an EMBL/GenBank/DDBJ whole genome shotgun (WGS) entry which is preliminary data.</text>
</comment>
<feature type="transmembrane region" description="Helical" evidence="1">
    <location>
        <begin position="27"/>
        <end position="46"/>
    </location>
</feature>
<proteinExistence type="predicted"/>
<feature type="domain" description="DUF1468" evidence="2">
    <location>
        <begin position="32"/>
        <end position="164"/>
    </location>
</feature>
<keyword evidence="1" id="KW-0812">Transmembrane</keyword>
<dbReference type="EMBL" id="RCTF01000017">
    <property type="protein sequence ID" value="RLP74893.1"/>
    <property type="molecule type" value="Genomic_DNA"/>
</dbReference>
<dbReference type="InterPro" id="IPR009936">
    <property type="entry name" value="DUF1468"/>
</dbReference>
<keyword evidence="1" id="KW-1133">Transmembrane helix</keyword>
<gene>
    <name evidence="3" type="ORF">D9R14_17985</name>
</gene>
<feature type="transmembrane region" description="Helical" evidence="1">
    <location>
        <begin position="117"/>
        <end position="133"/>
    </location>
</feature>
<feature type="transmembrane region" description="Helical" evidence="1">
    <location>
        <begin position="66"/>
        <end position="84"/>
    </location>
</feature>
<sequence length="170" mass="18297">MDAKLKDAVAETGRPGSARHIPHIRNWNDVLTGATFIGIAGWGLWLAQNLRVGTAVRMGPGWLPTASAYVLIALGLAIMVRSLFADEEKLARWYPRPLILICAAVAFFSVALDRLGLPITICGVVIIAGLADAETRWRETIVLAIGLAVAASLIFVDGLGLPMPLWPELF</sequence>
<keyword evidence="1" id="KW-0472">Membrane</keyword>
<dbReference type="OrthoDB" id="5186924at2"/>
<protein>
    <submittedName>
        <fullName evidence="3">Tripartite tricarboxylate transporter TctB family protein</fullName>
    </submittedName>
</protein>
<dbReference type="RefSeq" id="WP_121624728.1">
    <property type="nucleotide sequence ID" value="NZ_JACIIW010000005.1"/>
</dbReference>
<evidence type="ECO:0000259" key="2">
    <source>
        <dbReference type="Pfam" id="PF07331"/>
    </source>
</evidence>
<name>A0A3L7A3G6_9HYPH</name>
<evidence type="ECO:0000313" key="4">
    <source>
        <dbReference type="Proteomes" id="UP000269692"/>
    </source>
</evidence>
<organism evidence="3 4">
    <name type="scientific">Xanthobacter tagetidis</name>
    <dbReference type="NCBI Taxonomy" id="60216"/>
    <lineage>
        <taxon>Bacteria</taxon>
        <taxon>Pseudomonadati</taxon>
        <taxon>Pseudomonadota</taxon>
        <taxon>Alphaproteobacteria</taxon>
        <taxon>Hyphomicrobiales</taxon>
        <taxon>Xanthobacteraceae</taxon>
        <taxon>Xanthobacter</taxon>
    </lineage>
</organism>
<feature type="transmembrane region" description="Helical" evidence="1">
    <location>
        <begin position="93"/>
        <end position="111"/>
    </location>
</feature>
<feature type="transmembrane region" description="Helical" evidence="1">
    <location>
        <begin position="140"/>
        <end position="161"/>
    </location>
</feature>
<keyword evidence="4" id="KW-1185">Reference proteome</keyword>
<dbReference type="Proteomes" id="UP000269692">
    <property type="component" value="Unassembled WGS sequence"/>
</dbReference>
<dbReference type="Pfam" id="PF07331">
    <property type="entry name" value="TctB"/>
    <property type="match status" value="1"/>
</dbReference>
<accession>A0A3L7A3G6</accession>
<dbReference type="AlphaFoldDB" id="A0A3L7A3G6"/>
<evidence type="ECO:0000313" key="3">
    <source>
        <dbReference type="EMBL" id="RLP74893.1"/>
    </source>
</evidence>
<evidence type="ECO:0000256" key="1">
    <source>
        <dbReference type="SAM" id="Phobius"/>
    </source>
</evidence>